<dbReference type="EMBL" id="OD011862">
    <property type="protein sequence ID" value="CAD7416763.1"/>
    <property type="molecule type" value="Genomic_DNA"/>
</dbReference>
<feature type="transmembrane region" description="Helical" evidence="1">
    <location>
        <begin position="112"/>
        <end position="131"/>
    </location>
</feature>
<feature type="transmembrane region" description="Helical" evidence="1">
    <location>
        <begin position="49"/>
        <end position="69"/>
    </location>
</feature>
<reference evidence="2" key="1">
    <citation type="submission" date="2020-11" db="EMBL/GenBank/DDBJ databases">
        <authorList>
            <person name="Tran Van P."/>
        </authorList>
    </citation>
    <scope>NUCLEOTIDE SEQUENCE</scope>
</reference>
<keyword evidence="1" id="KW-1133">Transmembrane helix</keyword>
<accession>A0A7R9DL57</accession>
<proteinExistence type="predicted"/>
<name>A0A7R9DL57_TIMPO</name>
<evidence type="ECO:0000256" key="1">
    <source>
        <dbReference type="SAM" id="Phobius"/>
    </source>
</evidence>
<organism evidence="2">
    <name type="scientific">Timema poppense</name>
    <name type="common">Walking stick</name>
    <dbReference type="NCBI Taxonomy" id="170557"/>
    <lineage>
        <taxon>Eukaryota</taxon>
        <taxon>Metazoa</taxon>
        <taxon>Ecdysozoa</taxon>
        <taxon>Arthropoda</taxon>
        <taxon>Hexapoda</taxon>
        <taxon>Insecta</taxon>
        <taxon>Pterygota</taxon>
        <taxon>Neoptera</taxon>
        <taxon>Polyneoptera</taxon>
        <taxon>Phasmatodea</taxon>
        <taxon>Timematodea</taxon>
        <taxon>Timematoidea</taxon>
        <taxon>Timematidae</taxon>
        <taxon>Timema</taxon>
    </lineage>
</organism>
<protein>
    <submittedName>
        <fullName evidence="2">Uncharacterized protein</fullName>
    </submittedName>
</protein>
<gene>
    <name evidence="2" type="ORF">TPSB3V08_LOCUS11282</name>
</gene>
<keyword evidence="1" id="KW-0812">Transmembrane</keyword>
<sequence>MAIKVDCSDIRLSAASIPPSTVVRSSPLSSTLSFSPLSLGLPLTSISNILLVILSFSLLYPVLSCLLLTPPYSLQPPVPWSSPHLHIQHPPGHPFLLPSLSCPILSPPHSSLGLPLTSISNILLVIPFLHYPAYVQRSLILVGTKDENE</sequence>
<dbReference type="AlphaFoldDB" id="A0A7R9DL57"/>
<keyword evidence="1" id="KW-0472">Membrane</keyword>
<evidence type="ECO:0000313" key="2">
    <source>
        <dbReference type="EMBL" id="CAD7416763.1"/>
    </source>
</evidence>